<dbReference type="EMBL" id="LCLH01000011">
    <property type="protein sequence ID" value="KKU13870.1"/>
    <property type="molecule type" value="Genomic_DNA"/>
</dbReference>
<evidence type="ECO:0000313" key="1">
    <source>
        <dbReference type="EMBL" id="KKU13870.1"/>
    </source>
</evidence>
<dbReference type="Pfam" id="PF02348">
    <property type="entry name" value="CTP_transf_3"/>
    <property type="match status" value="1"/>
</dbReference>
<dbReference type="AlphaFoldDB" id="A0A0G1QYW1"/>
<evidence type="ECO:0000313" key="2">
    <source>
        <dbReference type="Proteomes" id="UP000034911"/>
    </source>
</evidence>
<sequence length="248" mass="28441">MRVVCTLACRVQSSRLYGKPLQLLNIEKNISILDYLLDHLAATIEIDKTVLAISEGAENTPFISLAEKRGLSYVIGDEKDVLGRLIAAGEKEHADIVCRITSECPFIYMEGLKEMLSKHRENHAALSVITGLPEGVYFELINLNDLKRSHTAGEDRHRSEFCSLYIFEHPELFKILTLPISQKTLHRPDIRLTVDYPEDLIVVREVYKALKREGKFITIEEIIQYLDQHPELNNINNWIKAGKSRIWE</sequence>
<dbReference type="Proteomes" id="UP000034911">
    <property type="component" value="Unassembled WGS sequence"/>
</dbReference>
<organism evidence="1 2">
    <name type="scientific">Candidatus Magasanikbacteria bacterium GW2011_GWC2_45_8</name>
    <dbReference type="NCBI Taxonomy" id="1619050"/>
    <lineage>
        <taxon>Bacteria</taxon>
        <taxon>Candidatus Magasanikiibacteriota</taxon>
    </lineage>
</organism>
<proteinExistence type="predicted"/>
<dbReference type="InterPro" id="IPR029044">
    <property type="entry name" value="Nucleotide-diphossugar_trans"/>
</dbReference>
<dbReference type="Gene3D" id="3.90.550.10">
    <property type="entry name" value="Spore Coat Polysaccharide Biosynthesis Protein SpsA, Chain A"/>
    <property type="match status" value="1"/>
</dbReference>
<gene>
    <name evidence="1" type="ORF">UX20_C0011G0001</name>
</gene>
<reference evidence="1 2" key="1">
    <citation type="journal article" date="2015" name="Nature">
        <title>rRNA introns, odd ribosomes, and small enigmatic genomes across a large radiation of phyla.</title>
        <authorList>
            <person name="Brown C.T."/>
            <person name="Hug L.A."/>
            <person name="Thomas B.C."/>
            <person name="Sharon I."/>
            <person name="Castelle C.J."/>
            <person name="Singh A."/>
            <person name="Wilkins M.J."/>
            <person name="Williams K.H."/>
            <person name="Banfield J.F."/>
        </authorList>
    </citation>
    <scope>NUCLEOTIDE SEQUENCE [LARGE SCALE GENOMIC DNA]</scope>
</reference>
<name>A0A0G1QYW1_9BACT</name>
<dbReference type="STRING" id="1619050.UX20_C0011G0001"/>
<dbReference type="SUPFAM" id="SSF53448">
    <property type="entry name" value="Nucleotide-diphospho-sugar transferases"/>
    <property type="match status" value="1"/>
</dbReference>
<comment type="caution">
    <text evidence="1">The sequence shown here is derived from an EMBL/GenBank/DDBJ whole genome shotgun (WGS) entry which is preliminary data.</text>
</comment>
<accession>A0A0G1QYW1</accession>
<dbReference type="InterPro" id="IPR003329">
    <property type="entry name" value="Cytidylyl_trans"/>
</dbReference>
<protein>
    <submittedName>
        <fullName evidence="1">Spore coat polysaccharide biosynthesis protein F</fullName>
    </submittedName>
</protein>